<dbReference type="SUPFAM" id="SSF88946">
    <property type="entry name" value="Sigma2 domain of RNA polymerase sigma factors"/>
    <property type="match status" value="1"/>
</dbReference>
<evidence type="ECO:0000259" key="7">
    <source>
        <dbReference type="Pfam" id="PF08281"/>
    </source>
</evidence>
<dbReference type="InterPro" id="IPR014284">
    <property type="entry name" value="RNA_pol_sigma-70_dom"/>
</dbReference>
<evidence type="ECO:0000256" key="3">
    <source>
        <dbReference type="ARBA" id="ARBA00023082"/>
    </source>
</evidence>
<keyword evidence="5" id="KW-0804">Transcription</keyword>
<keyword evidence="9" id="KW-1185">Reference proteome</keyword>
<gene>
    <name evidence="8" type="ORF">PZE19_14775</name>
</gene>
<dbReference type="InterPro" id="IPR007627">
    <property type="entry name" value="RNA_pol_sigma70_r2"/>
</dbReference>
<evidence type="ECO:0000313" key="9">
    <source>
        <dbReference type="Proteomes" id="UP001216907"/>
    </source>
</evidence>
<dbReference type="Pfam" id="PF04542">
    <property type="entry name" value="Sigma70_r2"/>
    <property type="match status" value="1"/>
</dbReference>
<comment type="similarity">
    <text evidence="1">Belongs to the sigma-70 factor family. ECF subfamily.</text>
</comment>
<dbReference type="PANTHER" id="PTHR43133:SF8">
    <property type="entry name" value="RNA POLYMERASE SIGMA FACTOR HI_1459-RELATED"/>
    <property type="match status" value="1"/>
</dbReference>
<dbReference type="InterPro" id="IPR013325">
    <property type="entry name" value="RNA_pol_sigma_r2"/>
</dbReference>
<dbReference type="EMBL" id="JARRAG010000002">
    <property type="protein sequence ID" value="MDG3005049.1"/>
    <property type="molecule type" value="Genomic_DNA"/>
</dbReference>
<accession>A0ABT6FBS8</accession>
<dbReference type="Gene3D" id="1.10.1740.10">
    <property type="match status" value="1"/>
</dbReference>
<comment type="caution">
    <text evidence="8">The sequence shown here is derived from an EMBL/GenBank/DDBJ whole genome shotgun (WGS) entry which is preliminary data.</text>
</comment>
<evidence type="ECO:0000256" key="1">
    <source>
        <dbReference type="ARBA" id="ARBA00010641"/>
    </source>
</evidence>
<dbReference type="InterPro" id="IPR013249">
    <property type="entry name" value="RNA_pol_sigma70_r4_t2"/>
</dbReference>
<evidence type="ECO:0000256" key="5">
    <source>
        <dbReference type="ARBA" id="ARBA00023163"/>
    </source>
</evidence>
<name>A0ABT6FBS8_9BACT</name>
<dbReference type="Pfam" id="PF08281">
    <property type="entry name" value="Sigma70_r4_2"/>
    <property type="match status" value="1"/>
</dbReference>
<keyword evidence="4" id="KW-0238">DNA-binding</keyword>
<feature type="domain" description="RNA polymerase sigma factor 70 region 4 type 2" evidence="7">
    <location>
        <begin position="107"/>
        <end position="153"/>
    </location>
</feature>
<dbReference type="Proteomes" id="UP001216907">
    <property type="component" value="Unassembled WGS sequence"/>
</dbReference>
<dbReference type="NCBIfam" id="TIGR02937">
    <property type="entry name" value="sigma70-ECF"/>
    <property type="match status" value="1"/>
</dbReference>
<evidence type="ECO:0000256" key="2">
    <source>
        <dbReference type="ARBA" id="ARBA00023015"/>
    </source>
</evidence>
<dbReference type="InterPro" id="IPR039425">
    <property type="entry name" value="RNA_pol_sigma-70-like"/>
</dbReference>
<keyword evidence="2" id="KW-0805">Transcription regulation</keyword>
<dbReference type="Gene3D" id="1.10.10.10">
    <property type="entry name" value="Winged helix-like DNA-binding domain superfamily/Winged helix DNA-binding domain"/>
    <property type="match status" value="1"/>
</dbReference>
<proteinExistence type="inferred from homology"/>
<dbReference type="SUPFAM" id="SSF88659">
    <property type="entry name" value="Sigma3 and sigma4 domains of RNA polymerase sigma factors"/>
    <property type="match status" value="1"/>
</dbReference>
<protein>
    <submittedName>
        <fullName evidence="8">Sigma-70 family RNA polymerase sigma factor</fullName>
    </submittedName>
</protein>
<dbReference type="InterPro" id="IPR013324">
    <property type="entry name" value="RNA_pol_sigma_r3/r4-like"/>
</dbReference>
<organism evidence="8 9">
    <name type="scientific">Paludisphaera mucosa</name>
    <dbReference type="NCBI Taxonomy" id="3030827"/>
    <lineage>
        <taxon>Bacteria</taxon>
        <taxon>Pseudomonadati</taxon>
        <taxon>Planctomycetota</taxon>
        <taxon>Planctomycetia</taxon>
        <taxon>Isosphaerales</taxon>
        <taxon>Isosphaeraceae</taxon>
        <taxon>Paludisphaera</taxon>
    </lineage>
</organism>
<sequence length="168" mass="18463">MGVGPDDLGRLFDAHAAALILYARQWREGPEAEDLVQDAFVALARRPTLPDQPAAWLHRVVRNAALSARRGSRRRKAREASVGRPEGDAWFAAVDDRLDAREAAAHLAGLDPEAREVVTARIWGGLTFEQVAELQGCSTAAAHRRYKLGLARLLERLERPCPSTNPTP</sequence>
<keyword evidence="3" id="KW-0731">Sigma factor</keyword>
<dbReference type="RefSeq" id="WP_277861398.1">
    <property type="nucleotide sequence ID" value="NZ_JARRAG010000002.1"/>
</dbReference>
<evidence type="ECO:0000313" key="8">
    <source>
        <dbReference type="EMBL" id="MDG3005049.1"/>
    </source>
</evidence>
<evidence type="ECO:0000259" key="6">
    <source>
        <dbReference type="Pfam" id="PF04542"/>
    </source>
</evidence>
<evidence type="ECO:0000256" key="4">
    <source>
        <dbReference type="ARBA" id="ARBA00023125"/>
    </source>
</evidence>
<reference evidence="8 9" key="1">
    <citation type="submission" date="2023-03" db="EMBL/GenBank/DDBJ databases">
        <title>Paludisphaera mucosa sp. nov. a novel planctomycete from northern fen.</title>
        <authorList>
            <person name="Ivanova A."/>
        </authorList>
    </citation>
    <scope>NUCLEOTIDE SEQUENCE [LARGE SCALE GENOMIC DNA]</scope>
    <source>
        <strain evidence="8 9">Pla2</strain>
    </source>
</reference>
<feature type="domain" description="RNA polymerase sigma-70 region 2" evidence="6">
    <location>
        <begin position="11"/>
        <end position="74"/>
    </location>
</feature>
<dbReference type="PANTHER" id="PTHR43133">
    <property type="entry name" value="RNA POLYMERASE ECF-TYPE SIGMA FACTO"/>
    <property type="match status" value="1"/>
</dbReference>
<dbReference type="InterPro" id="IPR036388">
    <property type="entry name" value="WH-like_DNA-bd_sf"/>
</dbReference>